<dbReference type="Proteomes" id="UP000013911">
    <property type="component" value="Unassembled WGS sequence"/>
</dbReference>
<accession>R7Z953</accession>
<reference evidence="1 2" key="1">
    <citation type="submission" date="2013-04" db="EMBL/GenBank/DDBJ databases">
        <title>Draft genome of the heavy metal tolerant bacterium Lysinibacillus sphaericus strain OT4b.31.</title>
        <authorList>
            <person name="Pena-Montenegro T.D."/>
            <person name="Dussan J."/>
        </authorList>
    </citation>
    <scope>NUCLEOTIDE SEQUENCE [LARGE SCALE GENOMIC DNA]</scope>
    <source>
        <strain evidence="1 2">OT4b.31</strain>
    </source>
</reference>
<protein>
    <submittedName>
        <fullName evidence="1">Spore germination protein</fullName>
    </submittedName>
</protein>
<dbReference type="HOGENOM" id="CLU_2369478_0_0_9"/>
<evidence type="ECO:0000313" key="1">
    <source>
        <dbReference type="EMBL" id="EON70633.1"/>
    </source>
</evidence>
<organism evidence="1 2">
    <name type="scientific">Lysinibacillus sphaericus OT4b.31</name>
    <dbReference type="NCBI Taxonomy" id="1285586"/>
    <lineage>
        <taxon>Bacteria</taxon>
        <taxon>Bacillati</taxon>
        <taxon>Bacillota</taxon>
        <taxon>Bacilli</taxon>
        <taxon>Bacillales</taxon>
        <taxon>Bacillaceae</taxon>
        <taxon>Lysinibacillus</taxon>
    </lineage>
</organism>
<comment type="caution">
    <text evidence="1">The sequence shown here is derived from an EMBL/GenBank/DDBJ whole genome shotgun (WGS) entry which is preliminary data.</text>
</comment>
<name>R7Z953_LYSSH</name>
<dbReference type="RefSeq" id="WP_010860984.1">
    <property type="nucleotide sequence ID" value="NZ_KB933406.1"/>
</dbReference>
<gene>
    <name evidence="1" type="ORF">H131_20417</name>
</gene>
<dbReference type="PATRIC" id="fig|1285586.5.peg.4254"/>
<dbReference type="EMBL" id="AQPX01000031">
    <property type="protein sequence ID" value="EON70633.1"/>
    <property type="molecule type" value="Genomic_DNA"/>
</dbReference>
<sequence>MWLEQDRFIIHLDLGIDRTGNKRYITKPNLRDLLIGLNEPNHEVSIPYVTIKKEWETIDEVPEETAFEGVGVLSKDGFKGFIKDSTANCVGSISL</sequence>
<proteinExistence type="predicted"/>
<evidence type="ECO:0000313" key="2">
    <source>
        <dbReference type="Proteomes" id="UP000013911"/>
    </source>
</evidence>
<dbReference type="AlphaFoldDB" id="R7Z953"/>